<dbReference type="SUPFAM" id="SSF143422">
    <property type="entry name" value="Transposase IS200-like"/>
    <property type="match status" value="1"/>
</dbReference>
<reference evidence="2" key="1">
    <citation type="submission" date="2016-10" db="EMBL/GenBank/DDBJ databases">
        <title>CRISPR-Cas defence system in Roseofilum reptotaenium: evidence of a bacteriophage-cyanobacterium arms race in the coral black band disease.</title>
        <authorList>
            <person name="Buerger P."/>
            <person name="Wood-Charlson E.M."/>
            <person name="Weynberg K.D."/>
            <person name="Willis B."/>
            <person name="Van Oppen M.J."/>
        </authorList>
    </citation>
    <scope>NUCLEOTIDE SEQUENCE [LARGE SCALE GENOMIC DNA]</scope>
    <source>
        <strain evidence="2">AO1-A</strain>
    </source>
</reference>
<dbReference type="NCBIfam" id="NF033573">
    <property type="entry name" value="transpos_IS200"/>
    <property type="match status" value="1"/>
</dbReference>
<dbReference type="InterPro" id="IPR002686">
    <property type="entry name" value="Transposase_17"/>
</dbReference>
<feature type="domain" description="Transposase IS200-like" evidence="1">
    <location>
        <begin position="12"/>
        <end position="132"/>
    </location>
</feature>
<dbReference type="SMART" id="SM01321">
    <property type="entry name" value="Y1_Tnp"/>
    <property type="match status" value="1"/>
</dbReference>
<dbReference type="Pfam" id="PF01797">
    <property type="entry name" value="Y1_Tnp"/>
    <property type="match status" value="1"/>
</dbReference>
<dbReference type="STRING" id="1925591.BI308_23400"/>
<dbReference type="PANTHER" id="PTHR33360:SF2">
    <property type="entry name" value="TRANSPOSASE FOR INSERTION SEQUENCE ELEMENT IS200"/>
    <property type="match status" value="1"/>
</dbReference>
<evidence type="ECO:0000313" key="3">
    <source>
        <dbReference type="Proteomes" id="UP000183940"/>
    </source>
</evidence>
<keyword evidence="3" id="KW-1185">Reference proteome</keyword>
<evidence type="ECO:0000313" key="2">
    <source>
        <dbReference type="EMBL" id="OJJ16891.1"/>
    </source>
</evidence>
<organism evidence="2 3">
    <name type="scientific">Roseofilum reptotaenium AO1-A</name>
    <dbReference type="NCBI Taxonomy" id="1925591"/>
    <lineage>
        <taxon>Bacteria</taxon>
        <taxon>Bacillati</taxon>
        <taxon>Cyanobacteriota</taxon>
        <taxon>Cyanophyceae</taxon>
        <taxon>Desertifilales</taxon>
        <taxon>Desertifilaceae</taxon>
        <taxon>Roseofilum</taxon>
    </lineage>
</organism>
<comment type="caution">
    <text evidence="2">The sequence shown here is derived from an EMBL/GenBank/DDBJ whole genome shotgun (WGS) entry which is preliminary data.</text>
</comment>
<accession>A0A1L9QKQ5</accession>
<sequence length="176" mass="20315">MKNDFISSGRAVSDLKSHLVLTTKYRRQVFDQEILNFLGNIVSDLCQKWDCKLIEVNGEPDHIYILFQYYPQLTLSNFIANLKFVSSRKLRAEFSEKINRFYRKSVLWNESYFIAICGGVTVSTLKRYIEQQGSNKDGEGKGIVDAKRLLEEYPFLLPSLIPTLTFSRVRGFPPSS</sequence>
<dbReference type="AlphaFoldDB" id="A0A1L9QKQ5"/>
<dbReference type="PANTHER" id="PTHR33360">
    <property type="entry name" value="TRANSPOSASE FOR INSERTION SEQUENCE ELEMENT IS200"/>
    <property type="match status" value="1"/>
</dbReference>
<proteinExistence type="predicted"/>
<dbReference type="GO" id="GO:0006313">
    <property type="term" value="P:DNA transposition"/>
    <property type="evidence" value="ECO:0007669"/>
    <property type="project" value="InterPro"/>
</dbReference>
<dbReference type="EMBL" id="MLAW01000062">
    <property type="protein sequence ID" value="OJJ16891.1"/>
    <property type="molecule type" value="Genomic_DNA"/>
</dbReference>
<dbReference type="InterPro" id="IPR036515">
    <property type="entry name" value="Transposase_17_sf"/>
</dbReference>
<dbReference type="Proteomes" id="UP000183940">
    <property type="component" value="Unassembled WGS sequence"/>
</dbReference>
<evidence type="ECO:0000259" key="1">
    <source>
        <dbReference type="SMART" id="SM01321"/>
    </source>
</evidence>
<dbReference type="GO" id="GO:0004803">
    <property type="term" value="F:transposase activity"/>
    <property type="evidence" value="ECO:0007669"/>
    <property type="project" value="InterPro"/>
</dbReference>
<gene>
    <name evidence="2" type="ORF">BI308_23400</name>
</gene>
<dbReference type="Gene3D" id="3.30.70.1290">
    <property type="entry name" value="Transposase IS200-like"/>
    <property type="match status" value="1"/>
</dbReference>
<protein>
    <submittedName>
        <fullName evidence="2">IS200/IS605 family transposase</fullName>
    </submittedName>
</protein>
<name>A0A1L9QKQ5_9CYAN</name>
<dbReference type="GO" id="GO:0003677">
    <property type="term" value="F:DNA binding"/>
    <property type="evidence" value="ECO:0007669"/>
    <property type="project" value="InterPro"/>
</dbReference>